<dbReference type="SUPFAM" id="SSF50685">
    <property type="entry name" value="Barwin-like endoglucanases"/>
    <property type="match status" value="1"/>
</dbReference>
<dbReference type="AlphaFoldDB" id="A0A5B2VH51"/>
<dbReference type="EMBL" id="VUOA01000017">
    <property type="protein sequence ID" value="KAA2237866.1"/>
    <property type="molecule type" value="Genomic_DNA"/>
</dbReference>
<evidence type="ECO:0000256" key="2">
    <source>
        <dbReference type="ARBA" id="ARBA00012587"/>
    </source>
</evidence>
<dbReference type="PANTHER" id="PTHR30124:SF0">
    <property type="entry name" value="MEMBRANE-BOUND LYTIC MUREIN TRANSGLYCOSYLASE A"/>
    <property type="match status" value="1"/>
</dbReference>
<organism evidence="8 9">
    <name type="scientific">Salinarimonas soli</name>
    <dbReference type="NCBI Taxonomy" id="1638099"/>
    <lineage>
        <taxon>Bacteria</taxon>
        <taxon>Pseudomonadati</taxon>
        <taxon>Pseudomonadota</taxon>
        <taxon>Alphaproteobacteria</taxon>
        <taxon>Hyphomicrobiales</taxon>
        <taxon>Salinarimonadaceae</taxon>
        <taxon>Salinarimonas</taxon>
    </lineage>
</organism>
<dbReference type="GO" id="GO:0008933">
    <property type="term" value="F:peptidoglycan lytic transglycosylase activity"/>
    <property type="evidence" value="ECO:0007669"/>
    <property type="project" value="TreeGrafter"/>
</dbReference>
<feature type="domain" description="Lytic transglycosylase MltA" evidence="7">
    <location>
        <begin position="125"/>
        <end position="283"/>
    </location>
</feature>
<dbReference type="OrthoDB" id="9783686at2"/>
<gene>
    <name evidence="8" type="ORF">F0L46_07665</name>
</gene>
<reference evidence="8 9" key="1">
    <citation type="submission" date="2019-09" db="EMBL/GenBank/DDBJ databases">
        <title>Salinarimonas rosea gen. nov., sp. nov., a new member of the a-2 subgroup of the Proteobacteria.</title>
        <authorList>
            <person name="Liu J."/>
        </authorList>
    </citation>
    <scope>NUCLEOTIDE SEQUENCE [LARGE SCALE GENOMIC DNA]</scope>
    <source>
        <strain evidence="8 9">BN140002</strain>
    </source>
</reference>
<dbReference type="PANTHER" id="PTHR30124">
    <property type="entry name" value="MEMBRANE-BOUND LYTIC MUREIN TRANSGLYCOSYLASE A"/>
    <property type="match status" value="1"/>
</dbReference>
<dbReference type="Pfam" id="PF03562">
    <property type="entry name" value="MltA"/>
    <property type="match status" value="1"/>
</dbReference>
<evidence type="ECO:0000313" key="9">
    <source>
        <dbReference type="Proteomes" id="UP000323142"/>
    </source>
</evidence>
<dbReference type="Gene3D" id="2.40.40.10">
    <property type="entry name" value="RlpA-like domain"/>
    <property type="match status" value="1"/>
</dbReference>
<protein>
    <recommendedName>
        <fullName evidence="2">peptidoglycan lytic exotransglycosylase</fullName>
        <ecNumber evidence="2">4.2.2.n1</ecNumber>
    </recommendedName>
    <alternativeName>
        <fullName evidence="5">Murein hydrolase A</fullName>
    </alternativeName>
</protein>
<dbReference type="InterPro" id="IPR036908">
    <property type="entry name" value="RlpA-like_sf"/>
</dbReference>
<evidence type="ECO:0000256" key="6">
    <source>
        <dbReference type="SAM" id="SignalP"/>
    </source>
</evidence>
<dbReference type="EC" id="4.2.2.n1" evidence="2"/>
<dbReference type="InterPro" id="IPR010611">
    <property type="entry name" value="3D_dom"/>
</dbReference>
<proteinExistence type="predicted"/>
<sequence length="390" mass="41506">MSRRRPGGLILAACLASLSLPPMTPADATASDARLQPVAFGELEGWAGDDHGAALRAFRRTCEAVLADLPPLRPASAAHDLRPACEAGLRVPDGEARAFFERWFSPARVVPASGAGFLTGYFEPEYEGALEPGAGFATPLLARPDDLVTIPQGETAPGLPPGLQAARRGIDGVLEPYPDRAAIENGALGALARPIVWMRHPSEAFIIHVQGSARVRLPDGGVVRVAYAGRNGHPFTAIGRILVERGEIPLPEMNLERLVGWLKDHPDAARDLMRQNRSYIFFRRADELDPADGPIGGAGVPLTPGRSLAVDRTLWSYGLPVWLTGELPRPEGAPEPLARLMIAQDTGSAIVGPARGDFFWGSGAEAGTRAGLTRQRIGFTVLLPRPAPAP</sequence>
<keyword evidence="3" id="KW-0456">Lyase</keyword>
<dbReference type="CDD" id="cd14485">
    <property type="entry name" value="mltA_like_LT_A"/>
    <property type="match status" value="1"/>
</dbReference>
<evidence type="ECO:0000256" key="4">
    <source>
        <dbReference type="ARBA" id="ARBA00023316"/>
    </source>
</evidence>
<keyword evidence="6" id="KW-0732">Signal</keyword>
<dbReference type="Gene3D" id="2.40.240.50">
    <property type="entry name" value="Barwin-like endoglucanases"/>
    <property type="match status" value="1"/>
</dbReference>
<feature type="signal peptide" evidence="6">
    <location>
        <begin position="1"/>
        <end position="26"/>
    </location>
</feature>
<dbReference type="SMART" id="SM00925">
    <property type="entry name" value="MltA"/>
    <property type="match status" value="1"/>
</dbReference>
<evidence type="ECO:0000256" key="5">
    <source>
        <dbReference type="ARBA" id="ARBA00030918"/>
    </source>
</evidence>
<comment type="caution">
    <text evidence="8">The sequence shown here is derived from an EMBL/GenBank/DDBJ whole genome shotgun (WGS) entry which is preliminary data.</text>
</comment>
<dbReference type="InterPro" id="IPR005300">
    <property type="entry name" value="MltA_B"/>
</dbReference>
<accession>A0A5B2VH51</accession>
<dbReference type="GO" id="GO:0071555">
    <property type="term" value="P:cell wall organization"/>
    <property type="evidence" value="ECO:0007669"/>
    <property type="project" value="UniProtKB-KW"/>
</dbReference>
<dbReference type="Proteomes" id="UP000323142">
    <property type="component" value="Unassembled WGS sequence"/>
</dbReference>
<reference evidence="8 9" key="2">
    <citation type="submission" date="2019-09" db="EMBL/GenBank/DDBJ databases">
        <authorList>
            <person name="Jin C."/>
        </authorList>
    </citation>
    <scope>NUCLEOTIDE SEQUENCE [LARGE SCALE GENOMIC DNA]</scope>
    <source>
        <strain evidence="8 9">BN140002</strain>
    </source>
</reference>
<comment type="catalytic activity">
    <reaction evidence="1">
        <text>Exolytic cleavage of the (1-&gt;4)-beta-glycosidic linkage between N-acetylmuramic acid (MurNAc) and N-acetylglucosamine (GlcNAc) residues in peptidoglycan, from either the reducing or the non-reducing ends of the peptidoglycan chains, with concomitant formation of a 1,6-anhydrobond in the MurNAc residue.</text>
        <dbReference type="EC" id="4.2.2.n1"/>
    </reaction>
</comment>
<keyword evidence="4" id="KW-0961">Cell wall biogenesis/degradation</keyword>
<dbReference type="GO" id="GO:0019867">
    <property type="term" value="C:outer membrane"/>
    <property type="evidence" value="ECO:0007669"/>
    <property type="project" value="InterPro"/>
</dbReference>
<dbReference type="PIRSF" id="PIRSF019422">
    <property type="entry name" value="MltA"/>
    <property type="match status" value="1"/>
</dbReference>
<dbReference type="InterPro" id="IPR026044">
    <property type="entry name" value="MltA"/>
</dbReference>
<dbReference type="CDD" id="cd14668">
    <property type="entry name" value="mlta_B"/>
    <property type="match status" value="1"/>
</dbReference>
<name>A0A5B2VH51_9HYPH</name>
<evidence type="ECO:0000256" key="1">
    <source>
        <dbReference type="ARBA" id="ARBA00001420"/>
    </source>
</evidence>
<dbReference type="GO" id="GO:0004553">
    <property type="term" value="F:hydrolase activity, hydrolyzing O-glycosyl compounds"/>
    <property type="evidence" value="ECO:0007669"/>
    <property type="project" value="InterPro"/>
</dbReference>
<evidence type="ECO:0000313" key="8">
    <source>
        <dbReference type="EMBL" id="KAA2237866.1"/>
    </source>
</evidence>
<dbReference type="GO" id="GO:0009253">
    <property type="term" value="P:peptidoglycan catabolic process"/>
    <property type="evidence" value="ECO:0007669"/>
    <property type="project" value="TreeGrafter"/>
</dbReference>
<feature type="chain" id="PRO_5022752467" description="peptidoglycan lytic exotransglycosylase" evidence="6">
    <location>
        <begin position="27"/>
        <end position="390"/>
    </location>
</feature>
<evidence type="ECO:0000256" key="3">
    <source>
        <dbReference type="ARBA" id="ARBA00023239"/>
    </source>
</evidence>
<keyword evidence="9" id="KW-1185">Reference proteome</keyword>
<evidence type="ECO:0000259" key="7">
    <source>
        <dbReference type="SMART" id="SM00925"/>
    </source>
</evidence>
<dbReference type="GO" id="GO:0009254">
    <property type="term" value="P:peptidoglycan turnover"/>
    <property type="evidence" value="ECO:0007669"/>
    <property type="project" value="InterPro"/>
</dbReference>
<dbReference type="Pfam" id="PF06725">
    <property type="entry name" value="3D"/>
    <property type="match status" value="1"/>
</dbReference>